<evidence type="ECO:0000313" key="10">
    <source>
        <dbReference type="EMBL" id="KAH9414165.1"/>
    </source>
</evidence>
<evidence type="ECO:0000256" key="7">
    <source>
        <dbReference type="PROSITE-ProRule" id="PRU00205"/>
    </source>
</evidence>
<feature type="transmembrane region" description="Helical" evidence="8">
    <location>
        <begin position="471"/>
        <end position="494"/>
    </location>
</feature>
<gene>
    <name evidence="10" type="primary">CERS1_4</name>
    <name evidence="10" type="ORF">DERP_008360</name>
</gene>
<evidence type="ECO:0000256" key="3">
    <source>
        <dbReference type="ARBA" id="ARBA00004991"/>
    </source>
</evidence>
<organism evidence="10 11">
    <name type="scientific">Dermatophagoides pteronyssinus</name>
    <name type="common">European house dust mite</name>
    <dbReference type="NCBI Taxonomy" id="6956"/>
    <lineage>
        <taxon>Eukaryota</taxon>
        <taxon>Metazoa</taxon>
        <taxon>Ecdysozoa</taxon>
        <taxon>Arthropoda</taxon>
        <taxon>Chelicerata</taxon>
        <taxon>Arachnida</taxon>
        <taxon>Acari</taxon>
        <taxon>Acariformes</taxon>
        <taxon>Sarcoptiformes</taxon>
        <taxon>Astigmata</taxon>
        <taxon>Psoroptidia</taxon>
        <taxon>Analgoidea</taxon>
        <taxon>Pyroglyphidae</taxon>
        <taxon>Dermatophagoidinae</taxon>
        <taxon>Dermatophagoides</taxon>
    </lineage>
</organism>
<feature type="transmembrane region" description="Helical" evidence="8">
    <location>
        <begin position="563"/>
        <end position="585"/>
    </location>
</feature>
<feature type="transmembrane region" description="Helical" evidence="8">
    <location>
        <begin position="201"/>
        <end position="221"/>
    </location>
</feature>
<dbReference type="PANTHER" id="PTHR12560:SF0">
    <property type="entry name" value="LD18904P"/>
    <property type="match status" value="1"/>
</dbReference>
<feature type="transmembrane region" description="Helical" evidence="8">
    <location>
        <begin position="501"/>
        <end position="520"/>
    </location>
</feature>
<feature type="transmembrane region" description="Helical" evidence="8">
    <location>
        <begin position="605"/>
        <end position="625"/>
    </location>
</feature>
<evidence type="ECO:0000256" key="2">
    <source>
        <dbReference type="ARBA" id="ARBA00004760"/>
    </source>
</evidence>
<evidence type="ECO:0000313" key="11">
    <source>
        <dbReference type="Proteomes" id="UP000887458"/>
    </source>
</evidence>
<dbReference type="SMART" id="SM00724">
    <property type="entry name" value="TLC"/>
    <property type="match status" value="1"/>
</dbReference>
<proteinExistence type="predicted"/>
<feature type="domain" description="TLC" evidence="9">
    <location>
        <begin position="410"/>
        <end position="636"/>
    </location>
</feature>
<feature type="transmembrane region" description="Helical" evidence="8">
    <location>
        <begin position="322"/>
        <end position="343"/>
    </location>
</feature>
<keyword evidence="11" id="KW-1185">Reference proteome</keyword>
<dbReference type="PANTHER" id="PTHR12560">
    <property type="entry name" value="LONGEVITY ASSURANCE FACTOR 1 LAG1"/>
    <property type="match status" value="1"/>
</dbReference>
<comment type="pathway">
    <text evidence="3">Sphingolipid metabolism.</text>
</comment>
<feature type="domain" description="TLC" evidence="9">
    <location>
        <begin position="97"/>
        <end position="310"/>
    </location>
</feature>
<comment type="pathway">
    <text evidence="2">Lipid metabolism; sphingolipid metabolism.</text>
</comment>
<evidence type="ECO:0000256" key="1">
    <source>
        <dbReference type="ARBA" id="ARBA00004141"/>
    </source>
</evidence>
<dbReference type="InterPro" id="IPR006634">
    <property type="entry name" value="TLC-dom"/>
</dbReference>
<evidence type="ECO:0000256" key="6">
    <source>
        <dbReference type="ARBA" id="ARBA00023136"/>
    </source>
</evidence>
<evidence type="ECO:0000256" key="5">
    <source>
        <dbReference type="ARBA" id="ARBA00022989"/>
    </source>
</evidence>
<keyword evidence="5 8" id="KW-1133">Transmembrane helix</keyword>
<name>A0ABQ8IVU9_DERPT</name>
<accession>A0ABQ8IVU9</accession>
<feature type="transmembrane region" description="Helical" evidence="8">
    <location>
        <begin position="177"/>
        <end position="195"/>
    </location>
</feature>
<dbReference type="Proteomes" id="UP000887458">
    <property type="component" value="Unassembled WGS sequence"/>
</dbReference>
<dbReference type="EMBL" id="NJHN03000112">
    <property type="protein sequence ID" value="KAH9414165.1"/>
    <property type="molecule type" value="Genomic_DNA"/>
</dbReference>
<dbReference type="InterPro" id="IPR016439">
    <property type="entry name" value="Lag1/Lac1-like"/>
</dbReference>
<comment type="subcellular location">
    <subcellularLocation>
        <location evidence="1">Membrane</location>
        <topology evidence="1">Multi-pass membrane protein</topology>
    </subcellularLocation>
</comment>
<keyword evidence="4 7" id="KW-0812">Transmembrane</keyword>
<feature type="transmembrane region" description="Helical" evidence="8">
    <location>
        <begin position="106"/>
        <end position="124"/>
    </location>
</feature>
<comment type="caution">
    <text evidence="10">The sequence shown here is derived from an EMBL/GenBank/DDBJ whole genome shotgun (WGS) entry which is preliminary data.</text>
</comment>
<dbReference type="PROSITE" id="PS50922">
    <property type="entry name" value="TLC"/>
    <property type="match status" value="2"/>
</dbReference>
<reference evidence="10 11" key="1">
    <citation type="journal article" date="2018" name="J. Allergy Clin. Immunol.">
        <title>High-quality assembly of Dermatophagoides pteronyssinus genome and transcriptome reveals a wide range of novel allergens.</title>
        <authorList>
            <person name="Liu X.Y."/>
            <person name="Yang K.Y."/>
            <person name="Wang M.Q."/>
            <person name="Kwok J.S."/>
            <person name="Zeng X."/>
            <person name="Yang Z."/>
            <person name="Xiao X.J."/>
            <person name="Lau C.P."/>
            <person name="Li Y."/>
            <person name="Huang Z.M."/>
            <person name="Ba J.G."/>
            <person name="Yim A.K."/>
            <person name="Ouyang C.Y."/>
            <person name="Ngai S.M."/>
            <person name="Chan T.F."/>
            <person name="Leung E.L."/>
            <person name="Liu L."/>
            <person name="Liu Z.G."/>
            <person name="Tsui S.K."/>
        </authorList>
    </citation>
    <scope>NUCLEOTIDE SEQUENCE [LARGE SCALE GENOMIC DNA]</scope>
    <source>
        <strain evidence="10">Derp</strain>
    </source>
</reference>
<sequence>MVIMNIIHKYVDLINATYHGLTVIYPETIRDNFRPPFLIDFRDTIENLWIKNDYYWMEMVSVLSCIILLMIIRHLLCEKCLVNLLLEYGLIYGHDHHRFGNNLWNCLFYMHTFLISWLIITDMACFEYPERLWDSNDTGRIEIMIKYLYLIDLSNYIYSTIHLIINYRHQWDYDSPMLIVHHLAAIILFILSHSIRMYRMGVAIIYLLEISEVFYFLRCTIKIQLSIIQRWKNLIRFIGFSSMLIIWIYNRLYRYPLIILASAVDFGYHRLILIDTIAIYVFVYYILLLIQLFNIYWSIILIKLIIHIFRNGLDQLEDVREIQYWNIINGSYYALFVLHSSLVKKKIMQPFFSDLSDNVKQLLIDNHFYWQQLSWILIGIWLISNIRYRLCNHLIKFLIENDFLHKRDSPRFISNIWDTIFYVNTVLLSRKIATSLQLFDHNDGGDHYFDTAKLLPTTTNNPTNTDPSNYLLIRLLLVMDISNYIHSTYYLIFLDVWNRDSWVMIAHHIIATSILAISYIVHMERMVVVGIYLLEICEVFYFVRCLSKIKLFLIQNYINQWRALVFTILIFVWFYNRLYLFPFIILRTSLDFGLHQLIHMKHVALYIILYYFLIVIQIFNIYWAFQLIRATIRIFRKGLKNIEDFREFNIDEMDGCNDEHNEKKLA</sequence>
<evidence type="ECO:0000259" key="9">
    <source>
        <dbReference type="PROSITE" id="PS50922"/>
    </source>
</evidence>
<evidence type="ECO:0000256" key="4">
    <source>
        <dbReference type="ARBA" id="ARBA00022692"/>
    </source>
</evidence>
<protein>
    <submittedName>
        <fullName evidence="10">Ceramide synthase 1</fullName>
    </submittedName>
</protein>
<feature type="transmembrane region" description="Helical" evidence="8">
    <location>
        <begin position="54"/>
        <end position="76"/>
    </location>
</feature>
<evidence type="ECO:0000256" key="8">
    <source>
        <dbReference type="SAM" id="Phobius"/>
    </source>
</evidence>
<feature type="transmembrane region" description="Helical" evidence="8">
    <location>
        <begin position="144"/>
        <end position="165"/>
    </location>
</feature>
<dbReference type="Pfam" id="PF03798">
    <property type="entry name" value="TRAM_LAG1_CLN8"/>
    <property type="match status" value="2"/>
</dbReference>
<keyword evidence="6 7" id="KW-0472">Membrane</keyword>
<feature type="transmembrane region" description="Helical" evidence="8">
    <location>
        <begin position="233"/>
        <end position="249"/>
    </location>
</feature>
<reference evidence="10 11" key="2">
    <citation type="journal article" date="2022" name="Mol. Biol. Evol.">
        <title>Comparative Genomics Reveals Insights into the Divergent Evolution of Astigmatic Mites and Household Pest Adaptations.</title>
        <authorList>
            <person name="Xiong Q."/>
            <person name="Wan A.T."/>
            <person name="Liu X."/>
            <person name="Fung C.S."/>
            <person name="Xiao X."/>
            <person name="Malainual N."/>
            <person name="Hou J."/>
            <person name="Wang L."/>
            <person name="Wang M."/>
            <person name="Yang K.Y."/>
            <person name="Cui Y."/>
            <person name="Leung E.L."/>
            <person name="Nong W."/>
            <person name="Shin S.K."/>
            <person name="Au S.W."/>
            <person name="Jeong K.Y."/>
            <person name="Chew F.T."/>
            <person name="Hui J.H."/>
            <person name="Leung T.F."/>
            <person name="Tungtrongchitr A."/>
            <person name="Zhong N."/>
            <person name="Liu Z."/>
            <person name="Tsui S.K."/>
        </authorList>
    </citation>
    <scope>NUCLEOTIDE SEQUENCE [LARGE SCALE GENOMIC DNA]</scope>
    <source>
        <strain evidence="10">Derp</strain>
    </source>
</reference>